<dbReference type="RefSeq" id="WP_404540266.1">
    <property type="nucleotide sequence ID" value="NZ_JADIKL010000006.1"/>
</dbReference>
<reference evidence="3 4" key="1">
    <citation type="submission" date="2020-10" db="EMBL/GenBank/DDBJ databases">
        <title>Phylogeny of dyella-like bacteria.</title>
        <authorList>
            <person name="Fu J."/>
        </authorList>
    </citation>
    <scope>NUCLEOTIDE SEQUENCE [LARGE SCALE GENOMIC DNA]</scope>
    <source>
        <strain evidence="3 4">DKC-1</strain>
    </source>
</reference>
<keyword evidence="1" id="KW-0732">Signal</keyword>
<feature type="chain" id="PRO_5047149682" evidence="1">
    <location>
        <begin position="32"/>
        <end position="169"/>
    </location>
</feature>
<keyword evidence="4" id="KW-1185">Reference proteome</keyword>
<dbReference type="SUPFAM" id="SSF54427">
    <property type="entry name" value="NTF2-like"/>
    <property type="match status" value="1"/>
</dbReference>
<dbReference type="Gene3D" id="3.10.450.50">
    <property type="match status" value="1"/>
</dbReference>
<dbReference type="Pfam" id="PF14534">
    <property type="entry name" value="DUF4440"/>
    <property type="match status" value="1"/>
</dbReference>
<dbReference type="InterPro" id="IPR032710">
    <property type="entry name" value="NTF2-like_dom_sf"/>
</dbReference>
<evidence type="ECO:0000256" key="1">
    <source>
        <dbReference type="SAM" id="SignalP"/>
    </source>
</evidence>
<evidence type="ECO:0000313" key="4">
    <source>
        <dbReference type="Proteomes" id="UP001620397"/>
    </source>
</evidence>
<accession>A0ABW8KLR9</accession>
<gene>
    <name evidence="3" type="ORF">ISP14_12395</name>
</gene>
<organism evidence="3 4">
    <name type="scientific">Dyella agri</name>
    <dbReference type="NCBI Taxonomy" id="1926869"/>
    <lineage>
        <taxon>Bacteria</taxon>
        <taxon>Pseudomonadati</taxon>
        <taxon>Pseudomonadota</taxon>
        <taxon>Gammaproteobacteria</taxon>
        <taxon>Lysobacterales</taxon>
        <taxon>Rhodanobacteraceae</taxon>
        <taxon>Dyella</taxon>
    </lineage>
</organism>
<comment type="caution">
    <text evidence="3">The sequence shown here is derived from an EMBL/GenBank/DDBJ whole genome shotgun (WGS) entry which is preliminary data.</text>
</comment>
<evidence type="ECO:0000313" key="3">
    <source>
        <dbReference type="EMBL" id="MFK2931589.1"/>
    </source>
</evidence>
<protein>
    <submittedName>
        <fullName evidence="3">Nuclear transport factor 2 family protein</fullName>
    </submittedName>
</protein>
<feature type="domain" description="DUF4440" evidence="2">
    <location>
        <begin position="50"/>
        <end position="158"/>
    </location>
</feature>
<evidence type="ECO:0000259" key="2">
    <source>
        <dbReference type="Pfam" id="PF14534"/>
    </source>
</evidence>
<sequence>MPYLTYRHVRTSLACVGLWLAVGVIGTPAMAAPQDGTSAMDETAHTAAAVKAVDQHWLEAEESGDAAWLDGMLLPGYRSVGVAGTFATKAAIVAHAAKNRGADKMKQEVAAWQAAHPVEQQVTLQGDTAILSFVSSAPATKGKLYSSDVFVYVDGRWHALYSAHTELGK</sequence>
<name>A0ABW8KLR9_9GAMM</name>
<dbReference type="EMBL" id="JADIKL010000006">
    <property type="protein sequence ID" value="MFK2931589.1"/>
    <property type="molecule type" value="Genomic_DNA"/>
</dbReference>
<dbReference type="InterPro" id="IPR027843">
    <property type="entry name" value="DUF4440"/>
</dbReference>
<proteinExistence type="predicted"/>
<dbReference type="Proteomes" id="UP001620397">
    <property type="component" value="Unassembled WGS sequence"/>
</dbReference>
<feature type="signal peptide" evidence="1">
    <location>
        <begin position="1"/>
        <end position="31"/>
    </location>
</feature>